<organism evidence="1 2">
    <name type="scientific">Achromobacter spanius</name>
    <dbReference type="NCBI Taxonomy" id="217203"/>
    <lineage>
        <taxon>Bacteria</taxon>
        <taxon>Pseudomonadati</taxon>
        <taxon>Pseudomonadota</taxon>
        <taxon>Betaproteobacteria</taxon>
        <taxon>Burkholderiales</taxon>
        <taxon>Alcaligenaceae</taxon>
        <taxon>Achromobacter</taxon>
    </lineage>
</organism>
<accession>A0A2S0IGV2</accession>
<keyword evidence="2" id="KW-1185">Reference proteome</keyword>
<proteinExistence type="predicted"/>
<reference evidence="1 2" key="1">
    <citation type="submission" date="2017-09" db="EMBL/GenBank/DDBJ databases">
        <title>Genomic, metabolic, and phenotypic characteristics of bacterial isolates from the natural microbiome of the model nematode Caenorhabditis elegans.</title>
        <authorList>
            <person name="Zimmermann J."/>
            <person name="Obeng N."/>
            <person name="Yang W."/>
            <person name="Obeng O."/>
            <person name="Kissoyan K."/>
            <person name="Pees B."/>
            <person name="Dirksen P."/>
            <person name="Hoppner M."/>
            <person name="Franke A."/>
            <person name="Rosenstiel P."/>
            <person name="Leippe M."/>
            <person name="Dierking K."/>
            <person name="Kaleta C."/>
            <person name="Schulenburg H."/>
        </authorList>
    </citation>
    <scope>NUCLEOTIDE SEQUENCE [LARGE SCALE GENOMIC DNA]</scope>
    <source>
        <strain evidence="1 2">MYb73</strain>
    </source>
</reference>
<gene>
    <name evidence="1" type="ORF">CLM73_27345</name>
</gene>
<protein>
    <recommendedName>
        <fullName evidence="3">Prevent-host-death protein</fullName>
    </recommendedName>
</protein>
<evidence type="ECO:0000313" key="1">
    <source>
        <dbReference type="EMBL" id="AVJ31259.1"/>
    </source>
</evidence>
<dbReference type="RefSeq" id="WP_105241750.1">
    <property type="nucleotide sequence ID" value="NZ_CP023270.1"/>
</dbReference>
<dbReference type="EMBL" id="CP023270">
    <property type="protein sequence ID" value="AVJ31259.1"/>
    <property type="molecule type" value="Genomic_DNA"/>
</dbReference>
<evidence type="ECO:0000313" key="2">
    <source>
        <dbReference type="Proteomes" id="UP000239477"/>
    </source>
</evidence>
<dbReference type="OrthoDB" id="8657137at2"/>
<evidence type="ECO:0008006" key="3">
    <source>
        <dbReference type="Google" id="ProtNLM"/>
    </source>
</evidence>
<dbReference type="AlphaFoldDB" id="A0A2S0IGV2"/>
<name>A0A2S0IGV2_9BURK</name>
<sequence>MNYTEVSSNDLLHRFTDYLKALSQGQHFIIAVDGVRRARLTPVLPDTSLNAHDALEAMKRLHTAAPVSHDIIRAWIEEGRE</sequence>
<dbReference type="Proteomes" id="UP000239477">
    <property type="component" value="Chromosome"/>
</dbReference>